<organism evidence="1 2">
    <name type="scientific">Puccinia coronata f. sp. avenae</name>
    <dbReference type="NCBI Taxonomy" id="200324"/>
    <lineage>
        <taxon>Eukaryota</taxon>
        <taxon>Fungi</taxon>
        <taxon>Dikarya</taxon>
        <taxon>Basidiomycota</taxon>
        <taxon>Pucciniomycotina</taxon>
        <taxon>Pucciniomycetes</taxon>
        <taxon>Pucciniales</taxon>
        <taxon>Pucciniaceae</taxon>
        <taxon>Puccinia</taxon>
    </lineage>
</organism>
<dbReference type="EMBL" id="PGCI01000850">
    <property type="protein sequence ID" value="PLW13507.1"/>
    <property type="molecule type" value="Genomic_DNA"/>
</dbReference>
<accession>A0A2N5SJT1</accession>
<protein>
    <submittedName>
        <fullName evidence="1">Uncharacterized protein</fullName>
    </submittedName>
</protein>
<sequence length="201" mass="21753">MMIGPIVGVAGISRVLEWWDTEKGFWKFEPEDEDGGEDICFLATRFQHSVVAGLAPILCRANSSIDVVGMPHPSVVGKTLPISTSQTTHEAPQWKISASFALPPLATDVVGPSVKKRKPRTNRDRNLKRVLSLTHPAAGNLLLVKAESVSSFSGVRYPQSAGLVKPSPGSDNLDRDFTKSIKLVCTENILAEVLLENAVIP</sequence>
<evidence type="ECO:0000313" key="2">
    <source>
        <dbReference type="Proteomes" id="UP000235392"/>
    </source>
</evidence>
<proteinExistence type="predicted"/>
<comment type="caution">
    <text evidence="1">The sequence shown here is derived from an EMBL/GenBank/DDBJ whole genome shotgun (WGS) entry which is preliminary data.</text>
</comment>
<reference evidence="1 2" key="1">
    <citation type="submission" date="2017-11" db="EMBL/GenBank/DDBJ databases">
        <title>De novo assembly and phasing of dikaryotic genomes from two isolates of Puccinia coronata f. sp. avenae, the causal agent of oat crown rust.</title>
        <authorList>
            <person name="Miller M.E."/>
            <person name="Zhang Y."/>
            <person name="Omidvar V."/>
            <person name="Sperschneider J."/>
            <person name="Schwessinger B."/>
            <person name="Raley C."/>
            <person name="Palmer J.M."/>
            <person name="Garnica D."/>
            <person name="Upadhyaya N."/>
            <person name="Rathjen J."/>
            <person name="Taylor J.M."/>
            <person name="Park R.F."/>
            <person name="Dodds P.N."/>
            <person name="Hirsch C.D."/>
            <person name="Kianian S.F."/>
            <person name="Figueroa M."/>
        </authorList>
    </citation>
    <scope>NUCLEOTIDE SEQUENCE [LARGE SCALE GENOMIC DNA]</scope>
    <source>
        <strain evidence="1">12SD80</strain>
    </source>
</reference>
<evidence type="ECO:0000313" key="1">
    <source>
        <dbReference type="EMBL" id="PLW13507.1"/>
    </source>
</evidence>
<gene>
    <name evidence="1" type="ORF">PCASD_23941</name>
</gene>
<dbReference type="AlphaFoldDB" id="A0A2N5SJT1"/>
<dbReference type="Proteomes" id="UP000235392">
    <property type="component" value="Unassembled WGS sequence"/>
</dbReference>
<name>A0A2N5SJT1_9BASI</name>